<dbReference type="EMBL" id="MCGO01000031">
    <property type="protein sequence ID" value="ORY41684.1"/>
    <property type="molecule type" value="Genomic_DNA"/>
</dbReference>
<accession>A0A1Y2C472</accession>
<sequence>MTNHGGRVSWLLRGSPPPIQPQQPHALTRVQTSVGSLVVPAPPTHTITDLIKDANKLLAKHFPETPHSIVAFVTVDGDLIDPTLVASLATERNQELVGLSEAERNLLPPRVHPFFSNLGKKQDMVVVGNGAAGRTFQRDDSKQLSFLVPRTQGDGDDDDVRSSAPTMPPSIGPVDRGSLSIFLSYCW</sequence>
<proteinExistence type="predicted"/>
<reference evidence="2 3" key="1">
    <citation type="submission" date="2016-07" db="EMBL/GenBank/DDBJ databases">
        <title>Pervasive Adenine N6-methylation of Active Genes in Fungi.</title>
        <authorList>
            <consortium name="DOE Joint Genome Institute"/>
            <person name="Mondo S.J."/>
            <person name="Dannebaum R.O."/>
            <person name="Kuo R.C."/>
            <person name="Labutti K."/>
            <person name="Haridas S."/>
            <person name="Kuo A."/>
            <person name="Salamov A."/>
            <person name="Ahrendt S.R."/>
            <person name="Lipzen A."/>
            <person name="Sullivan W."/>
            <person name="Andreopoulos W.B."/>
            <person name="Clum A."/>
            <person name="Lindquist E."/>
            <person name="Daum C."/>
            <person name="Ramamoorthy G.K."/>
            <person name="Gryganskyi A."/>
            <person name="Culley D."/>
            <person name="Magnuson J.K."/>
            <person name="James T.Y."/>
            <person name="O'Malley M.A."/>
            <person name="Stajich J.E."/>
            <person name="Spatafora J.W."/>
            <person name="Visel A."/>
            <person name="Grigoriev I.V."/>
        </authorList>
    </citation>
    <scope>NUCLEOTIDE SEQUENCE [LARGE SCALE GENOMIC DNA]</scope>
    <source>
        <strain evidence="2 3">JEL800</strain>
    </source>
</reference>
<gene>
    <name evidence="2" type="ORF">BCR33DRAFT_337862</name>
</gene>
<evidence type="ECO:0000313" key="2">
    <source>
        <dbReference type="EMBL" id="ORY41684.1"/>
    </source>
</evidence>
<dbReference type="AlphaFoldDB" id="A0A1Y2C472"/>
<evidence type="ECO:0000256" key="1">
    <source>
        <dbReference type="SAM" id="MobiDB-lite"/>
    </source>
</evidence>
<dbReference type="Proteomes" id="UP000193642">
    <property type="component" value="Unassembled WGS sequence"/>
</dbReference>
<comment type="caution">
    <text evidence="2">The sequence shown here is derived from an EMBL/GenBank/DDBJ whole genome shotgun (WGS) entry which is preliminary data.</text>
</comment>
<evidence type="ECO:0000313" key="3">
    <source>
        <dbReference type="Proteomes" id="UP000193642"/>
    </source>
</evidence>
<feature type="region of interest" description="Disordered" evidence="1">
    <location>
        <begin position="1"/>
        <end position="25"/>
    </location>
</feature>
<keyword evidence="3" id="KW-1185">Reference proteome</keyword>
<name>A0A1Y2C472_9FUNG</name>
<protein>
    <submittedName>
        <fullName evidence="2">Uncharacterized protein</fullName>
    </submittedName>
</protein>
<organism evidence="2 3">
    <name type="scientific">Rhizoclosmatium globosum</name>
    <dbReference type="NCBI Taxonomy" id="329046"/>
    <lineage>
        <taxon>Eukaryota</taxon>
        <taxon>Fungi</taxon>
        <taxon>Fungi incertae sedis</taxon>
        <taxon>Chytridiomycota</taxon>
        <taxon>Chytridiomycota incertae sedis</taxon>
        <taxon>Chytridiomycetes</taxon>
        <taxon>Chytridiales</taxon>
        <taxon>Chytriomycetaceae</taxon>
        <taxon>Rhizoclosmatium</taxon>
    </lineage>
</organism>
<feature type="region of interest" description="Disordered" evidence="1">
    <location>
        <begin position="149"/>
        <end position="171"/>
    </location>
</feature>